<dbReference type="Pfam" id="PF13715">
    <property type="entry name" value="CarbopepD_reg_2"/>
    <property type="match status" value="1"/>
</dbReference>
<evidence type="ECO:0000256" key="4">
    <source>
        <dbReference type="ARBA" id="ARBA00022692"/>
    </source>
</evidence>
<dbReference type="Pfam" id="PF07715">
    <property type="entry name" value="Plug"/>
    <property type="match status" value="1"/>
</dbReference>
<dbReference type="GO" id="GO:0009279">
    <property type="term" value="C:cell outer membrane"/>
    <property type="evidence" value="ECO:0007669"/>
    <property type="project" value="UniProtKB-SubCell"/>
</dbReference>
<keyword evidence="10" id="KW-0675">Receptor</keyword>
<protein>
    <submittedName>
        <fullName evidence="10">TonB-dependent receptor</fullName>
    </submittedName>
</protein>
<reference evidence="10 11" key="1">
    <citation type="submission" date="2018-08" db="EMBL/GenBank/DDBJ databases">
        <title>Proposal of Muricauda 72 sp.nov. and Muricauda NH166 sp.nov., isolated from seawater.</title>
        <authorList>
            <person name="Cheng H."/>
            <person name="Wu Y.-H."/>
            <person name="Guo L.-L."/>
            <person name="Xu X.-W."/>
        </authorList>
    </citation>
    <scope>NUCLEOTIDE SEQUENCE [LARGE SCALE GENOMIC DNA]</scope>
    <source>
        <strain evidence="10 11">KCTC 22173</strain>
    </source>
</reference>
<dbReference type="AlphaFoldDB" id="A0A3A1N7M4"/>
<keyword evidence="2 7" id="KW-0813">Transport</keyword>
<dbReference type="InterPro" id="IPR036942">
    <property type="entry name" value="Beta-barrel_TonB_sf"/>
</dbReference>
<dbReference type="SUPFAM" id="SSF56935">
    <property type="entry name" value="Porins"/>
    <property type="match status" value="1"/>
</dbReference>
<keyword evidence="11" id="KW-1185">Reference proteome</keyword>
<comment type="similarity">
    <text evidence="7">Belongs to the TonB-dependent receptor family.</text>
</comment>
<evidence type="ECO:0000256" key="3">
    <source>
        <dbReference type="ARBA" id="ARBA00022452"/>
    </source>
</evidence>
<comment type="subcellular location">
    <subcellularLocation>
        <location evidence="1 7">Cell outer membrane</location>
        <topology evidence="1 7">Multi-pass membrane protein</topology>
    </subcellularLocation>
</comment>
<dbReference type="EMBL" id="QXFH01000074">
    <property type="protein sequence ID" value="RIV32577.1"/>
    <property type="molecule type" value="Genomic_DNA"/>
</dbReference>
<evidence type="ECO:0000259" key="9">
    <source>
        <dbReference type="Pfam" id="PF14905"/>
    </source>
</evidence>
<evidence type="ECO:0000256" key="2">
    <source>
        <dbReference type="ARBA" id="ARBA00022448"/>
    </source>
</evidence>
<dbReference type="PROSITE" id="PS52016">
    <property type="entry name" value="TONB_DEPENDENT_REC_3"/>
    <property type="match status" value="1"/>
</dbReference>
<evidence type="ECO:0000313" key="10">
    <source>
        <dbReference type="EMBL" id="RIV32577.1"/>
    </source>
</evidence>
<dbReference type="InterPro" id="IPR037066">
    <property type="entry name" value="Plug_dom_sf"/>
</dbReference>
<dbReference type="InterPro" id="IPR012910">
    <property type="entry name" value="Plug_dom"/>
</dbReference>
<dbReference type="InterPro" id="IPR041700">
    <property type="entry name" value="OMP_b-brl_3"/>
</dbReference>
<proteinExistence type="inferred from homology"/>
<keyword evidence="5 7" id="KW-0472">Membrane</keyword>
<comment type="caution">
    <text evidence="10">The sequence shown here is derived from an EMBL/GenBank/DDBJ whole genome shotgun (WGS) entry which is preliminary data.</text>
</comment>
<feature type="domain" description="TonB-dependent receptor plug" evidence="8">
    <location>
        <begin position="137"/>
        <end position="214"/>
    </location>
</feature>
<keyword evidence="6 7" id="KW-0998">Cell outer membrane</keyword>
<dbReference type="SUPFAM" id="SSF49464">
    <property type="entry name" value="Carboxypeptidase regulatory domain-like"/>
    <property type="match status" value="1"/>
</dbReference>
<organism evidence="10 11">
    <name type="scientific">Flagellimonas lutimaris</name>
    <dbReference type="NCBI Taxonomy" id="475082"/>
    <lineage>
        <taxon>Bacteria</taxon>
        <taxon>Pseudomonadati</taxon>
        <taxon>Bacteroidota</taxon>
        <taxon>Flavobacteriia</taxon>
        <taxon>Flavobacteriales</taxon>
        <taxon>Flavobacteriaceae</taxon>
        <taxon>Flagellimonas</taxon>
    </lineage>
</organism>
<dbReference type="InterPro" id="IPR039426">
    <property type="entry name" value="TonB-dep_rcpt-like"/>
</dbReference>
<dbReference type="Proteomes" id="UP000266067">
    <property type="component" value="Unassembled WGS sequence"/>
</dbReference>
<accession>A0A3A1N7M4</accession>
<sequence>MNPKQFFLLLLFTAGQLGIAQEQRLKGMVYDTQSQEPLPFATVVIFNGDELIEGRVTNDNGEFEIIIPIVFSHLEISSLGYMVAEIPSSDIDVNTKLLIGLTPQVENLDEVVLKTERTTTQQKLDRKIINLGSDLQQAGVNALESFDQIPEVQVDLANGTVALRGSDNIRILVNGKLTSQLATELLQQIPASQIDRVEIITAPSSKYRADGLSGLINIILKEKLDRGLNLNLNSTAGTHRYSFGMDANYNLSFLNFRLNASRSNLKTINDQTIERNFSNGNRETIYTPNIFDGDIYRISGGFDVFLKDGHEFSITIDHTNDSHDYLSKSLYTEVTDRDDFDFLRVSDHFHFINVLNANYRLNFDKDDHYIELDYNLNSSNNDYPLADFEDGILVNDQSLTENFDLQSLALDHNLPISDKLSLETGFSRNTQKLDSKRLQAPETIPDRFTYRETLWGIYSSLRMGLGKFQLQTGLRWEQFKSESINAETNLFVNRDYSNIFPSVHLSYPLTNGSLSMGYNKRISRPNFHHINAFQIVNPLYVWEFNPNITPEYSHNIEFNYLKRLDNMGWGLTTFYRKRQDVILWTEQSTADQQVFRYENSGDFNSYGLEAFIDFKFFPFWDTSVSLNHYVTNIDQSESVTWDRTFATRFQLKNTMNLSKKITLDITYFYNPKQQNPFNYIQPRSRFDVAIRTRLLHNRLSLNLRAVDIFNQNISERYSRTSNLMQKTTWDIQLQTRNILISANYKLFENKKQSRNRKKRNYNTVPIE</sequence>
<dbReference type="InterPro" id="IPR008969">
    <property type="entry name" value="CarboxyPept-like_regulatory"/>
</dbReference>
<gene>
    <name evidence="10" type="ORF">D2V08_12775</name>
</gene>
<dbReference type="Gene3D" id="2.40.170.20">
    <property type="entry name" value="TonB-dependent receptor, beta-barrel domain"/>
    <property type="match status" value="1"/>
</dbReference>
<evidence type="ECO:0000259" key="8">
    <source>
        <dbReference type="Pfam" id="PF07715"/>
    </source>
</evidence>
<evidence type="ECO:0000256" key="5">
    <source>
        <dbReference type="ARBA" id="ARBA00023136"/>
    </source>
</evidence>
<evidence type="ECO:0000256" key="7">
    <source>
        <dbReference type="PROSITE-ProRule" id="PRU01360"/>
    </source>
</evidence>
<dbReference type="PANTHER" id="PTHR40980:SF4">
    <property type="entry name" value="TONB-DEPENDENT RECEPTOR-LIKE BETA-BARREL DOMAIN-CONTAINING PROTEIN"/>
    <property type="match status" value="1"/>
</dbReference>
<feature type="domain" description="Outer membrane protein beta-barrel" evidence="9">
    <location>
        <begin position="407"/>
        <end position="744"/>
    </location>
</feature>
<dbReference type="PANTHER" id="PTHR40980">
    <property type="entry name" value="PLUG DOMAIN-CONTAINING PROTEIN"/>
    <property type="match status" value="1"/>
</dbReference>
<keyword evidence="4 7" id="KW-0812">Transmembrane</keyword>
<evidence type="ECO:0000313" key="11">
    <source>
        <dbReference type="Proteomes" id="UP000266067"/>
    </source>
</evidence>
<name>A0A3A1N7M4_9FLAO</name>
<dbReference type="Gene3D" id="2.170.130.10">
    <property type="entry name" value="TonB-dependent receptor, plug domain"/>
    <property type="match status" value="1"/>
</dbReference>
<evidence type="ECO:0000256" key="6">
    <source>
        <dbReference type="ARBA" id="ARBA00023237"/>
    </source>
</evidence>
<keyword evidence="3 7" id="KW-1134">Transmembrane beta strand</keyword>
<dbReference type="RefSeq" id="WP_119608548.1">
    <property type="nucleotide sequence ID" value="NZ_QXFH01000074.1"/>
</dbReference>
<evidence type="ECO:0000256" key="1">
    <source>
        <dbReference type="ARBA" id="ARBA00004571"/>
    </source>
</evidence>
<dbReference type="OrthoDB" id="8764943at2"/>
<dbReference type="Pfam" id="PF14905">
    <property type="entry name" value="OMP_b-brl_3"/>
    <property type="match status" value="1"/>
</dbReference>